<dbReference type="EMBL" id="CZAJ01000006">
    <property type="protein sequence ID" value="CUO83589.1"/>
    <property type="molecule type" value="Genomic_DNA"/>
</dbReference>
<evidence type="ECO:0000313" key="5">
    <source>
        <dbReference type="EMBL" id="CUO83589.1"/>
    </source>
</evidence>
<evidence type="ECO:0000259" key="3">
    <source>
        <dbReference type="PROSITE" id="PS50943"/>
    </source>
</evidence>
<dbReference type="Gene3D" id="1.10.260.40">
    <property type="entry name" value="lambda repressor-like DNA-binding domains"/>
    <property type="match status" value="1"/>
</dbReference>
<keyword evidence="7" id="KW-1185">Reference proteome</keyword>
<evidence type="ECO:0000256" key="2">
    <source>
        <dbReference type="SAM" id="MobiDB-lite"/>
    </source>
</evidence>
<reference evidence="6 9" key="3">
    <citation type="journal article" date="2019" name="Nat. Med.">
        <title>A library of human gut bacterial isolates paired with longitudinal multiomics data enables mechanistic microbiome research.</title>
        <authorList>
            <person name="Poyet M."/>
            <person name="Groussin M."/>
            <person name="Gibbons S.M."/>
            <person name="Avila-Pacheco J."/>
            <person name="Jiang X."/>
            <person name="Kearney S.M."/>
            <person name="Perrotta A.R."/>
            <person name="Berdy B."/>
            <person name="Zhao S."/>
            <person name="Lieberman T.D."/>
            <person name="Swanson P.K."/>
            <person name="Smith M."/>
            <person name="Roesemann S."/>
            <person name="Alexander J.E."/>
            <person name="Rich S.A."/>
            <person name="Livny J."/>
            <person name="Vlamakis H."/>
            <person name="Clish C."/>
            <person name="Bullock K."/>
            <person name="Deik A."/>
            <person name="Scott J."/>
            <person name="Pierce K.A."/>
            <person name="Xavier R.J."/>
            <person name="Alm E.J."/>
        </authorList>
    </citation>
    <scope>NUCLEOTIDE SEQUENCE [LARGE SCALE GENOMIC DNA]</scope>
    <source>
        <strain evidence="6 9">BIOML-A11</strain>
    </source>
</reference>
<dbReference type="EMBL" id="WKQP01000005">
    <property type="protein sequence ID" value="MSC59416.1"/>
    <property type="molecule type" value="Genomic_DNA"/>
</dbReference>
<reference evidence="7" key="1">
    <citation type="submission" date="2015-05" db="EMBL/GenBank/DDBJ databases">
        <authorList>
            <consortium name="Pathogen Informatics"/>
        </authorList>
    </citation>
    <scope>NUCLEOTIDE SEQUENCE [LARGE SCALE GENOMIC DNA]</scope>
    <source>
        <strain evidence="5 8">2789STDY5834884</strain>
        <strain evidence="7">T1-815</strain>
    </source>
</reference>
<feature type="domain" description="HTH cro/C1-type" evidence="3">
    <location>
        <begin position="6"/>
        <end position="63"/>
    </location>
</feature>
<organism evidence="4 7">
    <name type="scientific">Agathobacter rectalis</name>
    <dbReference type="NCBI Taxonomy" id="39491"/>
    <lineage>
        <taxon>Bacteria</taxon>
        <taxon>Bacillati</taxon>
        <taxon>Bacillota</taxon>
        <taxon>Clostridia</taxon>
        <taxon>Lachnospirales</taxon>
        <taxon>Lachnospiraceae</taxon>
        <taxon>Agathobacter</taxon>
    </lineage>
</organism>
<name>A0A0M6WWW7_9FIRM</name>
<dbReference type="CDD" id="cd00093">
    <property type="entry name" value="HTH_XRE"/>
    <property type="match status" value="1"/>
</dbReference>
<dbReference type="PROSITE" id="PS50943">
    <property type="entry name" value="HTH_CROC1"/>
    <property type="match status" value="1"/>
</dbReference>
<reference evidence="4" key="2">
    <citation type="submission" date="2015-05" db="EMBL/GenBank/DDBJ databases">
        <authorList>
            <person name="Wang D.B."/>
            <person name="Wang M."/>
        </authorList>
    </citation>
    <scope>NUCLEOTIDE SEQUENCE [LARGE SCALE GENOMIC DNA]</scope>
    <source>
        <strain evidence="4">T1-815</strain>
    </source>
</reference>
<dbReference type="PANTHER" id="PTHR46797">
    <property type="entry name" value="HTH-TYPE TRANSCRIPTIONAL REGULATOR"/>
    <property type="match status" value="1"/>
</dbReference>
<sequence>MVGERIRYYRKRQKMTLRELGEKSGFENRGDVRIAQYENGSRVPKTGTLNRIAKALGIPPEELFCENCRKCMFLKNYYRKKRKSHTTFDMGIEEDNSYREHNNPDDEGILYDNLD</sequence>
<keyword evidence="1" id="KW-0238">DNA-binding</keyword>
<dbReference type="PANTHER" id="PTHR46797:SF1">
    <property type="entry name" value="METHYLPHOSPHONATE SYNTHASE"/>
    <property type="match status" value="1"/>
</dbReference>
<evidence type="ECO:0000313" key="7">
    <source>
        <dbReference type="Proteomes" id="UP000049472"/>
    </source>
</evidence>
<proteinExistence type="predicted"/>
<dbReference type="GO" id="GO:0005829">
    <property type="term" value="C:cytosol"/>
    <property type="evidence" value="ECO:0007669"/>
    <property type="project" value="TreeGrafter"/>
</dbReference>
<evidence type="ECO:0000313" key="8">
    <source>
        <dbReference type="Proteomes" id="UP000095602"/>
    </source>
</evidence>
<dbReference type="Pfam" id="PF12844">
    <property type="entry name" value="HTH_19"/>
    <property type="match status" value="1"/>
</dbReference>
<dbReference type="InterPro" id="IPR050807">
    <property type="entry name" value="TransReg_Diox_bact_type"/>
</dbReference>
<feature type="region of interest" description="Disordered" evidence="2">
    <location>
        <begin position="95"/>
        <end position="115"/>
    </location>
</feature>
<dbReference type="AlphaFoldDB" id="A0A0M6WWW7"/>
<dbReference type="GO" id="GO:0003700">
    <property type="term" value="F:DNA-binding transcription factor activity"/>
    <property type="evidence" value="ECO:0007669"/>
    <property type="project" value="TreeGrafter"/>
</dbReference>
<feature type="compositionally biased region" description="Acidic residues" evidence="2">
    <location>
        <begin position="105"/>
        <end position="115"/>
    </location>
</feature>
<evidence type="ECO:0000313" key="6">
    <source>
        <dbReference type="EMBL" id="MSC59416.1"/>
    </source>
</evidence>
<evidence type="ECO:0000256" key="1">
    <source>
        <dbReference type="ARBA" id="ARBA00023125"/>
    </source>
</evidence>
<dbReference type="RefSeq" id="WP_021894481.1">
    <property type="nucleotide sequence ID" value="NZ_CVRQ01000058.1"/>
</dbReference>
<gene>
    <name evidence="5" type="primary">rghR</name>
    <name evidence="5" type="ORF">ERS852497_00996</name>
    <name evidence="6" type="ORF">GKE07_04160</name>
    <name evidence="4" type="ORF">T1815_01091</name>
</gene>
<dbReference type="Proteomes" id="UP000479563">
    <property type="component" value="Unassembled WGS sequence"/>
</dbReference>
<evidence type="ECO:0000313" key="4">
    <source>
        <dbReference type="EMBL" id="CRL42191.1"/>
    </source>
</evidence>
<dbReference type="Proteomes" id="UP000049472">
    <property type="component" value="Unassembled WGS sequence"/>
</dbReference>
<accession>A0A0M6WWW7</accession>
<dbReference type="SUPFAM" id="SSF47413">
    <property type="entry name" value="lambda repressor-like DNA-binding domains"/>
    <property type="match status" value="1"/>
</dbReference>
<dbReference type="InterPro" id="IPR001387">
    <property type="entry name" value="Cro/C1-type_HTH"/>
</dbReference>
<dbReference type="GO" id="GO:0003677">
    <property type="term" value="F:DNA binding"/>
    <property type="evidence" value="ECO:0007669"/>
    <property type="project" value="UniProtKB-KW"/>
</dbReference>
<protein>
    <submittedName>
        <fullName evidence="6">Helix-turn-helix domain-containing protein</fullName>
    </submittedName>
    <submittedName>
        <fullName evidence="5">RapGH repressor</fullName>
    </submittedName>
</protein>
<evidence type="ECO:0000313" key="9">
    <source>
        <dbReference type="Proteomes" id="UP000479563"/>
    </source>
</evidence>
<dbReference type="SMART" id="SM00530">
    <property type="entry name" value="HTH_XRE"/>
    <property type="match status" value="1"/>
</dbReference>
<dbReference type="Proteomes" id="UP000095602">
    <property type="component" value="Unassembled WGS sequence"/>
</dbReference>
<dbReference type="EMBL" id="CVRQ01000058">
    <property type="protein sequence ID" value="CRL42191.1"/>
    <property type="molecule type" value="Genomic_DNA"/>
</dbReference>
<dbReference type="InterPro" id="IPR010982">
    <property type="entry name" value="Lambda_DNA-bd_dom_sf"/>
</dbReference>